<reference evidence="3 4" key="1">
    <citation type="submission" date="2020-08" db="EMBL/GenBank/DDBJ databases">
        <title>Sequencing the genomes of 1000 actinobacteria strains.</title>
        <authorList>
            <person name="Klenk H.-P."/>
        </authorList>
    </citation>
    <scope>NUCLEOTIDE SEQUENCE [LARGE SCALE GENOMIC DNA]</scope>
    <source>
        <strain evidence="3 4">DSM 102030</strain>
    </source>
</reference>
<dbReference type="SUPFAM" id="SSF47090">
    <property type="entry name" value="PGBD-like"/>
    <property type="match status" value="2"/>
</dbReference>
<organism evidence="3 4">
    <name type="scientific">Lipingzhangella halophila</name>
    <dbReference type="NCBI Taxonomy" id="1783352"/>
    <lineage>
        <taxon>Bacteria</taxon>
        <taxon>Bacillati</taxon>
        <taxon>Actinomycetota</taxon>
        <taxon>Actinomycetes</taxon>
        <taxon>Streptosporangiales</taxon>
        <taxon>Nocardiopsidaceae</taxon>
        <taxon>Lipingzhangella</taxon>
    </lineage>
</organism>
<feature type="signal peptide" evidence="1">
    <location>
        <begin position="1"/>
        <end position="33"/>
    </location>
</feature>
<feature type="domain" description="Peptidoglycan binding-like" evidence="2">
    <location>
        <begin position="130"/>
        <end position="183"/>
    </location>
</feature>
<dbReference type="InterPro" id="IPR002477">
    <property type="entry name" value="Peptidoglycan-bd-like"/>
</dbReference>
<dbReference type="Gene3D" id="1.10.101.10">
    <property type="entry name" value="PGBD-like superfamily/PGBD"/>
    <property type="match status" value="2"/>
</dbReference>
<keyword evidence="1" id="KW-0732">Signal</keyword>
<evidence type="ECO:0000313" key="3">
    <source>
        <dbReference type="EMBL" id="MBB4929557.1"/>
    </source>
</evidence>
<sequence length="190" mass="19906">MFTKRRVAALGSATTAAVAFAIGGAAFPAPALADGPETPAHVASAIEEQSWVELTEGDSGYRVIAVGYFLKESGHFGGEVGLDYTPELTEAVTGYQEDRGIDASGNVDAATWEQLSDDIGLVQQGDPRADLVTGLQSSLYDLGYDLTFDGRFGPATENAVASFQEEKEVDADGIVGPLTFRAMYGEGAQS</sequence>
<evidence type="ECO:0000313" key="4">
    <source>
        <dbReference type="Proteomes" id="UP000523007"/>
    </source>
</evidence>
<dbReference type="InterPro" id="IPR036366">
    <property type="entry name" value="PGBDSf"/>
</dbReference>
<name>A0A7W7RCP6_9ACTN</name>
<gene>
    <name evidence="3" type="ORF">F4561_000377</name>
</gene>
<accession>A0A7W7RCP6</accession>
<dbReference type="RefSeq" id="WP_184574139.1">
    <property type="nucleotide sequence ID" value="NZ_JACHJT010000001.1"/>
</dbReference>
<evidence type="ECO:0000259" key="2">
    <source>
        <dbReference type="Pfam" id="PF01471"/>
    </source>
</evidence>
<dbReference type="Proteomes" id="UP000523007">
    <property type="component" value="Unassembled WGS sequence"/>
</dbReference>
<dbReference type="GO" id="GO:0016787">
    <property type="term" value="F:hydrolase activity"/>
    <property type="evidence" value="ECO:0007669"/>
    <property type="project" value="UniProtKB-KW"/>
</dbReference>
<dbReference type="AlphaFoldDB" id="A0A7W7RCP6"/>
<feature type="domain" description="Peptidoglycan binding-like" evidence="2">
    <location>
        <begin position="62"/>
        <end position="115"/>
    </location>
</feature>
<comment type="caution">
    <text evidence="3">The sequence shown here is derived from an EMBL/GenBank/DDBJ whole genome shotgun (WGS) entry which is preliminary data.</text>
</comment>
<keyword evidence="4" id="KW-1185">Reference proteome</keyword>
<dbReference type="Pfam" id="PF01471">
    <property type="entry name" value="PG_binding_1"/>
    <property type="match status" value="2"/>
</dbReference>
<keyword evidence="3" id="KW-0378">Hydrolase</keyword>
<dbReference type="EMBL" id="JACHJT010000001">
    <property type="protein sequence ID" value="MBB4929557.1"/>
    <property type="molecule type" value="Genomic_DNA"/>
</dbReference>
<dbReference type="InterPro" id="IPR036365">
    <property type="entry name" value="PGBD-like_sf"/>
</dbReference>
<protein>
    <submittedName>
        <fullName evidence="3">Peptidoglycan hydrolase-like protein with peptidoglycan-binding domain</fullName>
    </submittedName>
</protein>
<evidence type="ECO:0000256" key="1">
    <source>
        <dbReference type="SAM" id="SignalP"/>
    </source>
</evidence>
<proteinExistence type="predicted"/>
<feature type="chain" id="PRO_5030786705" evidence="1">
    <location>
        <begin position="34"/>
        <end position="190"/>
    </location>
</feature>